<evidence type="ECO:0000313" key="2">
    <source>
        <dbReference type="Proteomes" id="UP000324585"/>
    </source>
</evidence>
<evidence type="ECO:0000313" key="1">
    <source>
        <dbReference type="EMBL" id="KAA8494241.1"/>
    </source>
</evidence>
<protein>
    <submittedName>
        <fullName evidence="1">Uncharacterized protein</fullName>
    </submittedName>
</protein>
<name>A0A5J4YRW0_PORPP</name>
<sequence length="112" mass="12627">MRTSICEYAKLTALLKNVMEECYRLAGRRTAKSIRAIVLAELREKESSTAFEALNTSIAQQYTLAHFSPQLATCLFTDALDTHQAGTLTHMSRHDWELGIQDQRHTPLGFVS</sequence>
<dbReference type="AlphaFoldDB" id="A0A5J4YRW0"/>
<dbReference type="Proteomes" id="UP000324585">
    <property type="component" value="Unassembled WGS sequence"/>
</dbReference>
<comment type="caution">
    <text evidence="1">The sequence shown here is derived from an EMBL/GenBank/DDBJ whole genome shotgun (WGS) entry which is preliminary data.</text>
</comment>
<dbReference type="EMBL" id="VRMN01000005">
    <property type="protein sequence ID" value="KAA8494241.1"/>
    <property type="molecule type" value="Genomic_DNA"/>
</dbReference>
<gene>
    <name evidence="1" type="ORF">FVE85_4216</name>
</gene>
<accession>A0A5J4YRW0</accession>
<reference evidence="2" key="1">
    <citation type="journal article" date="2019" name="Nat. Commun.">
        <title>Expansion of phycobilisome linker gene families in mesophilic red algae.</title>
        <authorList>
            <person name="Lee J."/>
            <person name="Kim D."/>
            <person name="Bhattacharya D."/>
            <person name="Yoon H.S."/>
        </authorList>
    </citation>
    <scope>NUCLEOTIDE SEQUENCE [LARGE SCALE GENOMIC DNA]</scope>
    <source>
        <strain evidence="2">CCMP 1328</strain>
    </source>
</reference>
<keyword evidence="2" id="KW-1185">Reference proteome</keyword>
<organism evidence="1 2">
    <name type="scientific">Porphyridium purpureum</name>
    <name type="common">Red alga</name>
    <name type="synonym">Porphyridium cruentum</name>
    <dbReference type="NCBI Taxonomy" id="35688"/>
    <lineage>
        <taxon>Eukaryota</taxon>
        <taxon>Rhodophyta</taxon>
        <taxon>Bangiophyceae</taxon>
        <taxon>Porphyridiales</taxon>
        <taxon>Porphyridiaceae</taxon>
        <taxon>Porphyridium</taxon>
    </lineage>
</organism>
<proteinExistence type="predicted"/>